<organism evidence="2 3">
    <name type="scientific">Polyplax serrata</name>
    <name type="common">Common mouse louse</name>
    <dbReference type="NCBI Taxonomy" id="468196"/>
    <lineage>
        <taxon>Eukaryota</taxon>
        <taxon>Metazoa</taxon>
        <taxon>Ecdysozoa</taxon>
        <taxon>Arthropoda</taxon>
        <taxon>Hexapoda</taxon>
        <taxon>Insecta</taxon>
        <taxon>Pterygota</taxon>
        <taxon>Neoptera</taxon>
        <taxon>Paraneoptera</taxon>
        <taxon>Psocodea</taxon>
        <taxon>Troctomorpha</taxon>
        <taxon>Phthiraptera</taxon>
        <taxon>Anoplura</taxon>
        <taxon>Polyplacidae</taxon>
        <taxon>Polyplax</taxon>
    </lineage>
</organism>
<dbReference type="AlphaFoldDB" id="A0AAN8NYE5"/>
<dbReference type="Proteomes" id="UP001372834">
    <property type="component" value="Unassembled WGS sequence"/>
</dbReference>
<evidence type="ECO:0000256" key="1">
    <source>
        <dbReference type="SAM" id="MobiDB-lite"/>
    </source>
</evidence>
<name>A0AAN8NYE5_POLSC</name>
<feature type="compositionally biased region" description="Basic and acidic residues" evidence="1">
    <location>
        <begin position="80"/>
        <end position="98"/>
    </location>
</feature>
<evidence type="ECO:0000313" key="3">
    <source>
        <dbReference type="Proteomes" id="UP001372834"/>
    </source>
</evidence>
<dbReference type="EMBL" id="JAWJWE010000006">
    <property type="protein sequence ID" value="KAK6632991.1"/>
    <property type="molecule type" value="Genomic_DNA"/>
</dbReference>
<feature type="compositionally biased region" description="Basic residues" evidence="1">
    <location>
        <begin position="54"/>
        <end position="63"/>
    </location>
</feature>
<feature type="region of interest" description="Disordered" evidence="1">
    <location>
        <begin position="1"/>
        <end position="20"/>
    </location>
</feature>
<evidence type="ECO:0000313" key="2">
    <source>
        <dbReference type="EMBL" id="KAK6632991.1"/>
    </source>
</evidence>
<protein>
    <submittedName>
        <fullName evidence="2">Uncharacterized protein</fullName>
    </submittedName>
</protein>
<reference evidence="2 3" key="1">
    <citation type="submission" date="2023-10" db="EMBL/GenBank/DDBJ databases">
        <title>Genomes of two closely related lineages of the louse Polyplax serrata with different host specificities.</title>
        <authorList>
            <person name="Martinu J."/>
            <person name="Tarabai H."/>
            <person name="Stefka J."/>
            <person name="Hypsa V."/>
        </authorList>
    </citation>
    <scope>NUCLEOTIDE SEQUENCE [LARGE SCALE GENOMIC DNA]</scope>
    <source>
        <strain evidence="2">HR10_N</strain>
    </source>
</reference>
<accession>A0AAN8NYE5</accession>
<feature type="compositionally biased region" description="Basic and acidic residues" evidence="1">
    <location>
        <begin position="1"/>
        <end position="19"/>
    </location>
</feature>
<sequence>MRSVARSDGKSQVNRKESDFGIVKSFGENSKTIKSRIMEMNEGKIQRMKIVKEQKKRMPKVRSSKPTTEKRKGRIKGKKREGEKKKKVVDEGDRERCKVGVTGGFQTDDTSITNVTTRQTCDISSEVWKGK</sequence>
<proteinExistence type="predicted"/>
<gene>
    <name evidence="2" type="ORF">RUM43_012734</name>
</gene>
<feature type="region of interest" description="Disordered" evidence="1">
    <location>
        <begin position="52"/>
        <end position="110"/>
    </location>
</feature>
<comment type="caution">
    <text evidence="2">The sequence shown here is derived from an EMBL/GenBank/DDBJ whole genome shotgun (WGS) entry which is preliminary data.</text>
</comment>